<sequence length="92" mass="10682">MEKRLELLRKEVIKCGQVPKYNRCQHFAKDKIKEMLLKDSTYCIRFKLSSTSEAFRDIVYGDVLHDITKSEGDPVIIKSAIRSLCRKSRGAF</sequence>
<dbReference type="Gene3D" id="3.90.800.10">
    <property type="entry name" value="Glutamyl-tRNA Synthetase, Domain 3"/>
    <property type="match status" value="1"/>
</dbReference>
<dbReference type="Proteomes" id="UP000504618">
    <property type="component" value="Unplaced"/>
</dbReference>
<dbReference type="OrthoDB" id="428822at2759"/>
<dbReference type="GeneID" id="112455562"/>
<name>A0A6J1PTY1_9HYME</name>
<evidence type="ECO:0000313" key="2">
    <source>
        <dbReference type="RefSeq" id="XP_024873342.1"/>
    </source>
</evidence>
<dbReference type="GO" id="GO:0016874">
    <property type="term" value="F:ligase activity"/>
    <property type="evidence" value="ECO:0007669"/>
    <property type="project" value="UniProtKB-KW"/>
</dbReference>
<evidence type="ECO:0000313" key="1">
    <source>
        <dbReference type="Proteomes" id="UP000504618"/>
    </source>
</evidence>
<organism evidence="1 2">
    <name type="scientific">Temnothorax curvispinosus</name>
    <dbReference type="NCBI Taxonomy" id="300111"/>
    <lineage>
        <taxon>Eukaryota</taxon>
        <taxon>Metazoa</taxon>
        <taxon>Ecdysozoa</taxon>
        <taxon>Arthropoda</taxon>
        <taxon>Hexapoda</taxon>
        <taxon>Insecta</taxon>
        <taxon>Pterygota</taxon>
        <taxon>Neoptera</taxon>
        <taxon>Endopterygota</taxon>
        <taxon>Hymenoptera</taxon>
        <taxon>Apocrita</taxon>
        <taxon>Aculeata</taxon>
        <taxon>Formicoidea</taxon>
        <taxon>Formicidae</taxon>
        <taxon>Myrmicinae</taxon>
        <taxon>Temnothorax</taxon>
    </lineage>
</organism>
<dbReference type="RefSeq" id="XP_024873342.1">
    <property type="nucleotide sequence ID" value="XM_025017574.1"/>
</dbReference>
<dbReference type="AlphaFoldDB" id="A0A6J1PTY1"/>
<protein>
    <submittedName>
        <fullName evidence="2">Probable glutamate--tRNA ligase, mitochondrial</fullName>
    </submittedName>
</protein>
<keyword evidence="1" id="KW-1185">Reference proteome</keyword>
<gene>
    <name evidence="2" type="primary">LOC112455562</name>
</gene>
<proteinExistence type="predicted"/>
<keyword evidence="2" id="KW-0436">Ligase</keyword>
<accession>A0A6J1PTY1</accession>
<reference evidence="2" key="1">
    <citation type="submission" date="2025-08" db="UniProtKB">
        <authorList>
            <consortium name="RefSeq"/>
        </authorList>
    </citation>
    <scope>IDENTIFICATION</scope>
    <source>
        <tissue evidence="2">Whole body</tissue>
    </source>
</reference>